<keyword evidence="5 10" id="KW-0067">ATP-binding</keyword>
<evidence type="ECO:0000256" key="3">
    <source>
        <dbReference type="ARBA" id="ARBA00022475"/>
    </source>
</evidence>
<gene>
    <name evidence="10" type="ORF">I8U20_06705</name>
</gene>
<dbReference type="SMART" id="SM00382">
    <property type="entry name" value="AAA"/>
    <property type="match status" value="1"/>
</dbReference>
<organism evidence="10 11">
    <name type="scientific">Thermoactinomyces intermedius</name>
    <dbReference type="NCBI Taxonomy" id="2024"/>
    <lineage>
        <taxon>Bacteria</taxon>
        <taxon>Bacillati</taxon>
        <taxon>Bacillota</taxon>
        <taxon>Bacilli</taxon>
        <taxon>Bacillales</taxon>
        <taxon>Thermoactinomycetaceae</taxon>
        <taxon>Thermoactinomyces</taxon>
    </lineage>
</organism>
<dbReference type="InterPro" id="IPR003439">
    <property type="entry name" value="ABC_transporter-like_ATP-bd"/>
</dbReference>
<keyword evidence="7" id="KW-0029">Amino-acid transport</keyword>
<dbReference type="RefSeq" id="WP_181731344.1">
    <property type="nucleotide sequence ID" value="NZ_JACEIR010000002.1"/>
</dbReference>
<dbReference type="PROSITE" id="PS00211">
    <property type="entry name" value="ABC_TRANSPORTER_1"/>
    <property type="match status" value="1"/>
</dbReference>
<dbReference type="PANTHER" id="PTHR43166:SF30">
    <property type="entry name" value="METHIONINE IMPORT ATP-BINDING PROTEIN METN"/>
    <property type="match status" value="1"/>
</dbReference>
<dbReference type="Pfam" id="PF00005">
    <property type="entry name" value="ABC_tran"/>
    <property type="match status" value="1"/>
</dbReference>
<reference evidence="10 11" key="1">
    <citation type="submission" date="2020-12" db="EMBL/GenBank/DDBJ databases">
        <title>WGS of Thermoactinomyces spp.</title>
        <authorList>
            <person name="Cheng K."/>
        </authorList>
    </citation>
    <scope>NUCLEOTIDE SEQUENCE [LARGE SCALE GENOMIC DNA]</scope>
    <source>
        <strain evidence="11">CICC 10671\DSM 43846</strain>
    </source>
</reference>
<dbReference type="Proteomes" id="UP000633619">
    <property type="component" value="Unassembled WGS sequence"/>
</dbReference>
<dbReference type="FunFam" id="3.40.50.300:FF:000056">
    <property type="entry name" value="Cell division ATP-binding protein FtsE"/>
    <property type="match status" value="1"/>
</dbReference>
<comment type="similarity">
    <text evidence="1">Belongs to the ABC transporter superfamily.</text>
</comment>
<evidence type="ECO:0000256" key="7">
    <source>
        <dbReference type="ARBA" id="ARBA00022970"/>
    </source>
</evidence>
<keyword evidence="8" id="KW-0472">Membrane</keyword>
<dbReference type="InterPro" id="IPR050086">
    <property type="entry name" value="MetN_ABC_transporter-like"/>
</dbReference>
<keyword evidence="4" id="KW-0547">Nucleotide-binding</keyword>
<comment type="caution">
    <text evidence="10">The sequence shown here is derived from an EMBL/GenBank/DDBJ whole genome shotgun (WGS) entry which is preliminary data.</text>
</comment>
<dbReference type="EMBL" id="JAECVW010000003">
    <property type="protein sequence ID" value="MBH8595020.1"/>
    <property type="molecule type" value="Genomic_DNA"/>
</dbReference>
<proteinExistence type="inferred from homology"/>
<dbReference type="InterPro" id="IPR017871">
    <property type="entry name" value="ABC_transporter-like_CS"/>
</dbReference>
<evidence type="ECO:0000256" key="2">
    <source>
        <dbReference type="ARBA" id="ARBA00022448"/>
    </source>
</evidence>
<dbReference type="InterPro" id="IPR003593">
    <property type="entry name" value="AAA+_ATPase"/>
</dbReference>
<dbReference type="InterPro" id="IPR027417">
    <property type="entry name" value="P-loop_NTPase"/>
</dbReference>
<evidence type="ECO:0000256" key="6">
    <source>
        <dbReference type="ARBA" id="ARBA00022967"/>
    </source>
</evidence>
<evidence type="ECO:0000313" key="10">
    <source>
        <dbReference type="EMBL" id="MBH8595020.1"/>
    </source>
</evidence>
<dbReference type="GO" id="GO:0005524">
    <property type="term" value="F:ATP binding"/>
    <property type="evidence" value="ECO:0007669"/>
    <property type="project" value="UniProtKB-KW"/>
</dbReference>
<dbReference type="PANTHER" id="PTHR43166">
    <property type="entry name" value="AMINO ACID IMPORT ATP-BINDING PROTEIN"/>
    <property type="match status" value="1"/>
</dbReference>
<dbReference type="GO" id="GO:0006865">
    <property type="term" value="P:amino acid transport"/>
    <property type="evidence" value="ECO:0007669"/>
    <property type="project" value="UniProtKB-KW"/>
</dbReference>
<dbReference type="GO" id="GO:0016887">
    <property type="term" value="F:ATP hydrolysis activity"/>
    <property type="evidence" value="ECO:0007669"/>
    <property type="project" value="InterPro"/>
</dbReference>
<keyword evidence="6" id="KW-1278">Translocase</keyword>
<evidence type="ECO:0000259" key="9">
    <source>
        <dbReference type="PROSITE" id="PS50893"/>
    </source>
</evidence>
<protein>
    <submittedName>
        <fullName evidence="10">ATP-binding cassette domain-containing protein</fullName>
    </submittedName>
</protein>
<keyword evidence="3" id="KW-1003">Cell membrane</keyword>
<accession>A0A8I1DEV7</accession>
<dbReference type="GO" id="GO:0005886">
    <property type="term" value="C:plasma membrane"/>
    <property type="evidence" value="ECO:0007669"/>
    <property type="project" value="UniProtKB-ARBA"/>
</dbReference>
<evidence type="ECO:0000256" key="4">
    <source>
        <dbReference type="ARBA" id="ARBA00022741"/>
    </source>
</evidence>
<evidence type="ECO:0000313" key="11">
    <source>
        <dbReference type="Proteomes" id="UP000633619"/>
    </source>
</evidence>
<dbReference type="SUPFAM" id="SSF52540">
    <property type="entry name" value="P-loop containing nucleoside triphosphate hydrolases"/>
    <property type="match status" value="1"/>
</dbReference>
<dbReference type="Gene3D" id="3.40.50.300">
    <property type="entry name" value="P-loop containing nucleotide triphosphate hydrolases"/>
    <property type="match status" value="1"/>
</dbReference>
<dbReference type="CDD" id="cd03258">
    <property type="entry name" value="ABC_MetN_methionine_transporter"/>
    <property type="match status" value="1"/>
</dbReference>
<keyword evidence="2" id="KW-0813">Transport</keyword>
<keyword evidence="11" id="KW-1185">Reference proteome</keyword>
<evidence type="ECO:0000256" key="1">
    <source>
        <dbReference type="ARBA" id="ARBA00005417"/>
    </source>
</evidence>
<dbReference type="PROSITE" id="PS50893">
    <property type="entry name" value="ABC_TRANSPORTER_2"/>
    <property type="match status" value="1"/>
</dbReference>
<evidence type="ECO:0000256" key="5">
    <source>
        <dbReference type="ARBA" id="ARBA00022840"/>
    </source>
</evidence>
<feature type="domain" description="ABC transporter" evidence="9">
    <location>
        <begin position="2"/>
        <end position="243"/>
    </location>
</feature>
<dbReference type="InterPro" id="IPR041701">
    <property type="entry name" value="MetN_ABC"/>
</dbReference>
<sequence length="317" mass="34735">MIQLKNVVKTFPAAGKNKEITALKEISLEIEKGDIFGIVGYSGAGKSTLLRLLNGLETPTSGTVLVDGKEISRLSERELRFARQKIGMIFQHFHLLWSRTVAENVAFPLEIAGVPKKQIKEKVRRLLELVGLSERADAYPAQLSGGQKQRVGIARALANDPDVLLCDEATSALDPETTASILRLLKEIHQKLGLTLVLITHEMSVVRAICNKMAVMENGRIIETGTVAEIFQNPKHPLTKKFVQDAEPGQDGVWVPWSGLSKLDELARQYNVHFQLVGGEVKGSSDKDAVQVQIGGNDEAVEKVRKVLGGELECGSR</sequence>
<name>A0A8I1DEV7_THEIN</name>
<evidence type="ECO:0000256" key="8">
    <source>
        <dbReference type="ARBA" id="ARBA00023136"/>
    </source>
</evidence>
<dbReference type="AlphaFoldDB" id="A0A8I1DEV7"/>